<dbReference type="EMBL" id="VWXX01000051">
    <property type="protein sequence ID" value="KAA6182224.1"/>
    <property type="molecule type" value="Genomic_DNA"/>
</dbReference>
<feature type="domain" description="Peptidase C51" evidence="1">
    <location>
        <begin position="105"/>
        <end position="254"/>
    </location>
</feature>
<sequence length="276" mass="30145">MPMRTSSRAFGYGALVLALLAGTVEGRTGDDLQEALRTDGDCLPTPPRAFGPLEAAGLFADSRRACAGPCETPFGQVLGTADGAEARSNCTSRCVRPDLSFLDLDTGELALKDKATADGRLHYVGITYQCVGYARHWWMKNLSLTFGDVDDAHHILYLTDATDVRTGKRIALGRSVNGSAERAPQRGDLLVYVADRDDPQWRFGHVAVIVNVDREQGLVALAEENYDNARWQDPEAFARQIQLFEVNGRYTLVDVPEGARSNATGGRIAGWVYPMH</sequence>
<dbReference type="GO" id="GO:0016874">
    <property type="term" value="F:ligase activity"/>
    <property type="evidence" value="ECO:0007669"/>
    <property type="project" value="TreeGrafter"/>
</dbReference>
<comment type="caution">
    <text evidence="2">The sequence shown here is derived from an EMBL/GenBank/DDBJ whole genome shotgun (WGS) entry which is preliminary data.</text>
</comment>
<dbReference type="Proteomes" id="UP000322981">
    <property type="component" value="Unassembled WGS sequence"/>
</dbReference>
<dbReference type="InterPro" id="IPR051705">
    <property type="entry name" value="Gsp_Synthetase/Amidase"/>
</dbReference>
<dbReference type="AlphaFoldDB" id="A0A5M8FCV6"/>
<dbReference type="PANTHER" id="PTHR30094:SF0">
    <property type="entry name" value="BIFUNCTIONAL GLUTATHIONYLSPERMIDINE SYNTHETASE_AMIDASE-RELATED"/>
    <property type="match status" value="1"/>
</dbReference>
<dbReference type="OrthoDB" id="9765517at2"/>
<dbReference type="InterPro" id="IPR007921">
    <property type="entry name" value="CHAP_dom"/>
</dbReference>
<dbReference type="PROSITE" id="PS50911">
    <property type="entry name" value="CHAP"/>
    <property type="match status" value="1"/>
</dbReference>
<dbReference type="Gene3D" id="3.90.1720.10">
    <property type="entry name" value="endopeptidase domain like (from Nostoc punctiforme)"/>
    <property type="match status" value="1"/>
</dbReference>
<protein>
    <submittedName>
        <fullName evidence="2">CHAP domain-containing protein</fullName>
    </submittedName>
</protein>
<gene>
    <name evidence="2" type="ORF">F2Q65_18260</name>
</gene>
<dbReference type="InterPro" id="IPR038765">
    <property type="entry name" value="Papain-like_cys_pep_sf"/>
</dbReference>
<reference evidence="2 3" key="1">
    <citation type="submission" date="2019-09" db="EMBL/GenBank/DDBJ databases">
        <title>Whole-genome sequence of the purple sulfur bacterium Thiohalocapsa marina DSM 19078.</title>
        <authorList>
            <person name="Kyndt J.A."/>
            <person name="Meyer T.E."/>
        </authorList>
    </citation>
    <scope>NUCLEOTIDE SEQUENCE [LARGE SCALE GENOMIC DNA]</scope>
    <source>
        <strain evidence="2 3">DSM 19078</strain>
    </source>
</reference>
<evidence type="ECO:0000259" key="1">
    <source>
        <dbReference type="PROSITE" id="PS50911"/>
    </source>
</evidence>
<accession>A0A5M8FCV6</accession>
<evidence type="ECO:0000313" key="3">
    <source>
        <dbReference type="Proteomes" id="UP000322981"/>
    </source>
</evidence>
<proteinExistence type="predicted"/>
<name>A0A5M8FCV6_9GAMM</name>
<dbReference type="Pfam" id="PF05257">
    <property type="entry name" value="CHAP"/>
    <property type="match status" value="1"/>
</dbReference>
<dbReference type="PANTHER" id="PTHR30094">
    <property type="entry name" value="BIFUNCTIONAL GLUTATHIONYLSPERMIDINE SYNTHETASE/AMIDASE-RELATED"/>
    <property type="match status" value="1"/>
</dbReference>
<organism evidence="2 3">
    <name type="scientific">Thiohalocapsa marina</name>
    <dbReference type="NCBI Taxonomy" id="424902"/>
    <lineage>
        <taxon>Bacteria</taxon>
        <taxon>Pseudomonadati</taxon>
        <taxon>Pseudomonadota</taxon>
        <taxon>Gammaproteobacteria</taxon>
        <taxon>Chromatiales</taxon>
        <taxon>Chromatiaceae</taxon>
        <taxon>Thiohalocapsa</taxon>
    </lineage>
</organism>
<keyword evidence="3" id="KW-1185">Reference proteome</keyword>
<dbReference type="SUPFAM" id="SSF54001">
    <property type="entry name" value="Cysteine proteinases"/>
    <property type="match status" value="1"/>
</dbReference>
<evidence type="ECO:0000313" key="2">
    <source>
        <dbReference type="EMBL" id="KAA6182224.1"/>
    </source>
</evidence>